<keyword evidence="3" id="KW-1185">Reference proteome</keyword>
<sequence length="119" mass="11786">MQGKFDRRVLPITTAVAAALLASGCGSRGEDRASSDVAVCRDRSGRRVDDADCAGGGSGGGSAGARGWYYLARGSRVPAIGEALGGGSDRPRAGVHYARASAATVTRGGFGMSAHGSGG</sequence>
<evidence type="ECO:0000256" key="1">
    <source>
        <dbReference type="SAM" id="MobiDB-lite"/>
    </source>
</evidence>
<dbReference type="PROSITE" id="PS51257">
    <property type="entry name" value="PROKAR_LIPOPROTEIN"/>
    <property type="match status" value="1"/>
</dbReference>
<reference evidence="2 3" key="1">
    <citation type="submission" date="2017-09" db="EMBL/GenBank/DDBJ databases">
        <title>Sphingomonas panjinensis sp.nov., isolated from oil-contaminated soil.</title>
        <authorList>
            <person name="Wang L."/>
            <person name="Chen L."/>
        </authorList>
    </citation>
    <scope>NUCLEOTIDE SEQUENCE [LARGE SCALE GENOMIC DNA]</scope>
    <source>
        <strain evidence="2 3">FW-11</strain>
    </source>
</reference>
<comment type="caution">
    <text evidence="2">The sequence shown here is derived from an EMBL/GenBank/DDBJ whole genome shotgun (WGS) entry which is preliminary data.</text>
</comment>
<evidence type="ECO:0008006" key="4">
    <source>
        <dbReference type="Google" id="ProtNLM"/>
    </source>
</evidence>
<name>A0A2T5FZP3_9SPHN</name>
<feature type="region of interest" description="Disordered" evidence="1">
    <location>
        <begin position="26"/>
        <end position="64"/>
    </location>
</feature>
<accession>A0A2T5FZP3</accession>
<protein>
    <recommendedName>
        <fullName evidence="4">Lipoprotein</fullName>
    </recommendedName>
</protein>
<gene>
    <name evidence="2" type="ORF">CLG96_06335</name>
</gene>
<dbReference type="EMBL" id="NWBU01000005">
    <property type="protein sequence ID" value="PTQ12170.1"/>
    <property type="molecule type" value="Genomic_DNA"/>
</dbReference>
<proteinExistence type="predicted"/>
<dbReference type="RefSeq" id="WP_107967035.1">
    <property type="nucleotide sequence ID" value="NZ_NWBU01000005.1"/>
</dbReference>
<dbReference type="Proteomes" id="UP000244162">
    <property type="component" value="Unassembled WGS sequence"/>
</dbReference>
<feature type="compositionally biased region" description="Gly residues" evidence="1">
    <location>
        <begin position="54"/>
        <end position="64"/>
    </location>
</feature>
<dbReference type="AlphaFoldDB" id="A0A2T5FZP3"/>
<dbReference type="OrthoDB" id="7478512at2"/>
<feature type="compositionally biased region" description="Basic and acidic residues" evidence="1">
    <location>
        <begin position="28"/>
        <end position="50"/>
    </location>
</feature>
<evidence type="ECO:0000313" key="3">
    <source>
        <dbReference type="Proteomes" id="UP000244162"/>
    </source>
</evidence>
<organism evidence="2 3">
    <name type="scientific">Sphingomonas oleivorans</name>
    <dbReference type="NCBI Taxonomy" id="1735121"/>
    <lineage>
        <taxon>Bacteria</taxon>
        <taxon>Pseudomonadati</taxon>
        <taxon>Pseudomonadota</taxon>
        <taxon>Alphaproteobacteria</taxon>
        <taxon>Sphingomonadales</taxon>
        <taxon>Sphingomonadaceae</taxon>
        <taxon>Sphingomonas</taxon>
    </lineage>
</organism>
<evidence type="ECO:0000313" key="2">
    <source>
        <dbReference type="EMBL" id="PTQ12170.1"/>
    </source>
</evidence>